<dbReference type="InterPro" id="IPR036047">
    <property type="entry name" value="F-box-like_dom_sf"/>
</dbReference>
<dbReference type="InterPro" id="IPR032675">
    <property type="entry name" value="LRR_dom_sf"/>
</dbReference>
<reference evidence="2 3" key="1">
    <citation type="submission" date="2020-12" db="EMBL/GenBank/DDBJ databases">
        <title>Metabolic potential, ecology and presence of endohyphal bacteria is reflected in genomic diversity of Mucoromycotina.</title>
        <authorList>
            <person name="Muszewska A."/>
            <person name="Okrasinska A."/>
            <person name="Steczkiewicz K."/>
            <person name="Drgas O."/>
            <person name="Orlowska M."/>
            <person name="Perlinska-Lenart U."/>
            <person name="Aleksandrzak-Piekarczyk T."/>
            <person name="Szatraj K."/>
            <person name="Zielenkiewicz U."/>
            <person name="Pilsyk S."/>
            <person name="Malc E."/>
            <person name="Mieczkowski P."/>
            <person name="Kruszewska J.S."/>
            <person name="Biernat P."/>
            <person name="Pawlowska J."/>
        </authorList>
    </citation>
    <scope>NUCLEOTIDE SEQUENCE [LARGE SCALE GENOMIC DNA]</scope>
    <source>
        <strain evidence="2 3">CBS 142.35</strain>
    </source>
</reference>
<dbReference type="Proteomes" id="UP000646827">
    <property type="component" value="Unassembled WGS sequence"/>
</dbReference>
<dbReference type="Gene3D" id="1.25.40.10">
    <property type="entry name" value="Tetratricopeptide repeat domain"/>
    <property type="match status" value="1"/>
</dbReference>
<proteinExistence type="predicted"/>
<dbReference type="SUPFAM" id="SSF52047">
    <property type="entry name" value="RNI-like"/>
    <property type="match status" value="1"/>
</dbReference>
<dbReference type="EMBL" id="JAEPRB010000133">
    <property type="protein sequence ID" value="KAG2220681.1"/>
    <property type="molecule type" value="Genomic_DNA"/>
</dbReference>
<dbReference type="Pfam" id="PF12937">
    <property type="entry name" value="F-box-like"/>
    <property type="match status" value="1"/>
</dbReference>
<accession>A0A8H7S371</accession>
<evidence type="ECO:0000313" key="2">
    <source>
        <dbReference type="EMBL" id="KAG2220681.1"/>
    </source>
</evidence>
<dbReference type="Gene3D" id="1.20.1280.50">
    <property type="match status" value="1"/>
</dbReference>
<organism evidence="2 3">
    <name type="scientific">Circinella minor</name>
    <dbReference type="NCBI Taxonomy" id="1195481"/>
    <lineage>
        <taxon>Eukaryota</taxon>
        <taxon>Fungi</taxon>
        <taxon>Fungi incertae sedis</taxon>
        <taxon>Mucoromycota</taxon>
        <taxon>Mucoromycotina</taxon>
        <taxon>Mucoromycetes</taxon>
        <taxon>Mucorales</taxon>
        <taxon>Lichtheimiaceae</taxon>
        <taxon>Circinella</taxon>
    </lineage>
</organism>
<comment type="caution">
    <text evidence="2">The sequence shown here is derived from an EMBL/GenBank/DDBJ whole genome shotgun (WGS) entry which is preliminary data.</text>
</comment>
<dbReference type="SUPFAM" id="SSF81383">
    <property type="entry name" value="F-box domain"/>
    <property type="match status" value="1"/>
</dbReference>
<gene>
    <name evidence="2" type="ORF">INT45_008224</name>
</gene>
<dbReference type="SUPFAM" id="SSF48452">
    <property type="entry name" value="TPR-like"/>
    <property type="match status" value="1"/>
</dbReference>
<evidence type="ECO:0000259" key="1">
    <source>
        <dbReference type="PROSITE" id="PS50181"/>
    </source>
</evidence>
<keyword evidence="3" id="KW-1185">Reference proteome</keyword>
<dbReference type="OrthoDB" id="2236134at2759"/>
<dbReference type="InterPro" id="IPR011990">
    <property type="entry name" value="TPR-like_helical_dom_sf"/>
</dbReference>
<dbReference type="Gene3D" id="3.80.10.10">
    <property type="entry name" value="Ribonuclease Inhibitor"/>
    <property type="match status" value="1"/>
</dbReference>
<dbReference type="AlphaFoldDB" id="A0A8H7S371"/>
<evidence type="ECO:0000313" key="3">
    <source>
        <dbReference type="Proteomes" id="UP000646827"/>
    </source>
</evidence>
<dbReference type="PROSITE" id="PS50181">
    <property type="entry name" value="FBOX"/>
    <property type="match status" value="1"/>
</dbReference>
<protein>
    <recommendedName>
        <fullName evidence="1">F-box domain-containing protein</fullName>
    </recommendedName>
</protein>
<feature type="domain" description="F-box" evidence="1">
    <location>
        <begin position="137"/>
        <end position="184"/>
    </location>
</feature>
<dbReference type="InterPro" id="IPR001810">
    <property type="entry name" value="F-box_dom"/>
</dbReference>
<name>A0A8H7S371_9FUNG</name>
<sequence>MKDIDSINNTFSKIDNAINNNDYEHAVEFASTTIDAFNEIKSSLFFTTLDHRSFALGQLGKLDMAINDAQEMIKLVPTSPKGYNRLGNLYSIQGKQQKVIETYEHALNNIILPVNDPTRLQIQQQQNIAKKQNNKRVDFISNLPSEIVFYIFAQLSQETKSACLHVSTKWRKCLLNCPNAWSTLRVKSEIRDNEISRLLSHIAPYAKTLILKSPTQEIWSRYLHYLTNGQFTSISYLYLTVCQELRVLKLDECSDKVFALIPEECLKLEILIFNHEQAIEEEKIPDKNIHKNYGLRELYIRHTYRSERLYPNDILSLVDKHQQTLEILNIDFSTVHDEQQPTTTTTINSLRLQNLRQLMVWTDREKTAASIILRSIANSNSLINLTAIGGTHANYDIASIVNTVISLPFIKVLELKGYIFYSTANQESLLQLFNNFSSRGAKSTLERVHFEDCAHITADILLAMGNVSSIVDVSLSSIDDITSKSIYLYFEKIDKKVTKLRLDSMPIIDDDALIAIGNISSLQELTLSNLDNVTSDGIINYLSKENRHASTLKVLNIEPTELICDEDIKFLEYVGKLNNVRVESFIYEKMEY</sequence>